<proteinExistence type="predicted"/>
<name>A0A2S8G938_9BACT</name>
<sequence>MNIECRFSWKSEPVGYTPVCSSNFLNRHGVSLLDCVLMDNGGLCTSETIPWLNEGIERVKAVASGKVESSHWSRETWGVKFQGETARIYSLHDETYLQTLSLSGFRKALEEWIDFLQTSEGDRQPEKISFAVETV</sequence>
<evidence type="ECO:0000313" key="2">
    <source>
        <dbReference type="Proteomes" id="UP000239388"/>
    </source>
</evidence>
<evidence type="ECO:0000313" key="1">
    <source>
        <dbReference type="EMBL" id="PQO40939.1"/>
    </source>
</evidence>
<organism evidence="1 2">
    <name type="scientific">Blastopirellula marina</name>
    <dbReference type="NCBI Taxonomy" id="124"/>
    <lineage>
        <taxon>Bacteria</taxon>
        <taxon>Pseudomonadati</taxon>
        <taxon>Planctomycetota</taxon>
        <taxon>Planctomycetia</taxon>
        <taxon>Pirellulales</taxon>
        <taxon>Pirellulaceae</taxon>
        <taxon>Blastopirellula</taxon>
    </lineage>
</organism>
<dbReference type="EMBL" id="PUIB01000007">
    <property type="protein sequence ID" value="PQO40939.1"/>
    <property type="molecule type" value="Genomic_DNA"/>
</dbReference>
<dbReference type="OrthoDB" id="9156882at2"/>
<dbReference type="AlphaFoldDB" id="A0A2S8G938"/>
<protein>
    <submittedName>
        <fullName evidence="1">Uncharacterized protein</fullName>
    </submittedName>
</protein>
<gene>
    <name evidence="1" type="ORF">C5Y98_04995</name>
</gene>
<comment type="caution">
    <text evidence="1">The sequence shown here is derived from an EMBL/GenBank/DDBJ whole genome shotgun (WGS) entry which is preliminary data.</text>
</comment>
<accession>A0A2S8G938</accession>
<reference evidence="1 2" key="1">
    <citation type="submission" date="2018-02" db="EMBL/GenBank/DDBJ databases">
        <title>Comparative genomes isolates from brazilian mangrove.</title>
        <authorList>
            <person name="Araujo J.E."/>
            <person name="Taketani R.G."/>
            <person name="Silva M.C.P."/>
            <person name="Loureco M.V."/>
            <person name="Andreote F.D."/>
        </authorList>
    </citation>
    <scope>NUCLEOTIDE SEQUENCE [LARGE SCALE GENOMIC DNA]</scope>
    <source>
        <strain evidence="1 2">NAP PRIS-MGV</strain>
    </source>
</reference>
<dbReference type="Proteomes" id="UP000239388">
    <property type="component" value="Unassembled WGS sequence"/>
</dbReference>
<dbReference type="RefSeq" id="WP_105352171.1">
    <property type="nucleotide sequence ID" value="NZ_PUIB01000007.1"/>
</dbReference>